<dbReference type="InterPro" id="IPR019637">
    <property type="entry name" value="DUF2501"/>
</dbReference>
<sequence length="158" mass="15463">MKVRTHHVVVAAALIGVTIPMSTVHAQLGNLLNQGNNGSSPSLGGLTGGSSSGGLGDLGSALSGGSVTSGNSSNVAGVLQFCIKNNYLGGSSASSVKDSLMSKLPGGASSSNGGYTDGANGILDTGSGQKLSLGGDGVKQQLTKQICDKILDQGKSML</sequence>
<name>A0A1N6FYT1_9BURK</name>
<organism evidence="2 3">
    <name type="scientific">Paraburkholderia phenazinium</name>
    <dbReference type="NCBI Taxonomy" id="60549"/>
    <lineage>
        <taxon>Bacteria</taxon>
        <taxon>Pseudomonadati</taxon>
        <taxon>Pseudomonadota</taxon>
        <taxon>Betaproteobacteria</taxon>
        <taxon>Burkholderiales</taxon>
        <taxon>Burkholderiaceae</taxon>
        <taxon>Paraburkholderia</taxon>
    </lineage>
</organism>
<feature type="chain" id="PRO_5012545861" description="DUF2501 domain-containing protein" evidence="1">
    <location>
        <begin position="27"/>
        <end position="158"/>
    </location>
</feature>
<protein>
    <recommendedName>
        <fullName evidence="4">DUF2501 domain-containing protein</fullName>
    </recommendedName>
</protein>
<dbReference type="AlphaFoldDB" id="A0A1N6FYT1"/>
<keyword evidence="1" id="KW-0732">Signal</keyword>
<dbReference type="EMBL" id="FSRM01000001">
    <property type="protein sequence ID" value="SIO00465.1"/>
    <property type="molecule type" value="Genomic_DNA"/>
</dbReference>
<evidence type="ECO:0000256" key="1">
    <source>
        <dbReference type="SAM" id="SignalP"/>
    </source>
</evidence>
<feature type="signal peptide" evidence="1">
    <location>
        <begin position="1"/>
        <end position="26"/>
    </location>
</feature>
<dbReference type="OrthoDB" id="8565817at2"/>
<reference evidence="2 3" key="1">
    <citation type="submission" date="2016-11" db="EMBL/GenBank/DDBJ databases">
        <authorList>
            <person name="Jaros S."/>
            <person name="Januszkiewicz K."/>
            <person name="Wedrychowicz H."/>
        </authorList>
    </citation>
    <scope>NUCLEOTIDE SEQUENCE [LARGE SCALE GENOMIC DNA]</scope>
    <source>
        <strain evidence="2 3">GAS86</strain>
    </source>
</reference>
<evidence type="ECO:0000313" key="2">
    <source>
        <dbReference type="EMBL" id="SIO00465.1"/>
    </source>
</evidence>
<dbReference type="RefSeq" id="WP_074264088.1">
    <property type="nucleotide sequence ID" value="NZ_FSRM01000001.1"/>
</dbReference>
<dbReference type="Proteomes" id="UP000184693">
    <property type="component" value="Unassembled WGS sequence"/>
</dbReference>
<proteinExistence type="predicted"/>
<dbReference type="Pfam" id="PF10696">
    <property type="entry name" value="DUF2501"/>
    <property type="match status" value="1"/>
</dbReference>
<accession>A0A1N6FYT1</accession>
<evidence type="ECO:0008006" key="4">
    <source>
        <dbReference type="Google" id="ProtNLM"/>
    </source>
</evidence>
<gene>
    <name evidence="2" type="ORF">SAMN05444168_1978</name>
</gene>
<evidence type="ECO:0000313" key="3">
    <source>
        <dbReference type="Proteomes" id="UP000184693"/>
    </source>
</evidence>